<gene>
    <name evidence="1" type="ORF">GK047_27755</name>
</gene>
<organism evidence="1">
    <name type="scientific">Paenibacillus sp. SYP-B3998</name>
    <dbReference type="NCBI Taxonomy" id="2678564"/>
    <lineage>
        <taxon>Bacteria</taxon>
        <taxon>Bacillati</taxon>
        <taxon>Bacillota</taxon>
        <taxon>Bacilli</taxon>
        <taxon>Bacillales</taxon>
        <taxon>Paenibacillaceae</taxon>
        <taxon>Paenibacillus</taxon>
    </lineage>
</organism>
<accession>A0A6G4A5S2</accession>
<proteinExistence type="predicted"/>
<sequence>MEPVQIHDVPVRATLSASDPKVPVLDSLLPWSPSLPLTCRIFQFLITA</sequence>
<protein>
    <submittedName>
        <fullName evidence="1">Uncharacterized protein</fullName>
    </submittedName>
</protein>
<dbReference type="AlphaFoldDB" id="A0A6G4A5S2"/>
<name>A0A6G4A5S2_9BACL</name>
<reference evidence="1" key="1">
    <citation type="submission" date="2020-02" db="EMBL/GenBank/DDBJ databases">
        <authorList>
            <person name="Shen X.-R."/>
            <person name="Zhang Y.-X."/>
        </authorList>
    </citation>
    <scope>NUCLEOTIDE SEQUENCE</scope>
    <source>
        <strain evidence="1">SYP-B3998</strain>
    </source>
</reference>
<dbReference type="EMBL" id="JAAIKC010000022">
    <property type="protein sequence ID" value="NEW09722.1"/>
    <property type="molecule type" value="Genomic_DNA"/>
</dbReference>
<evidence type="ECO:0000313" key="1">
    <source>
        <dbReference type="EMBL" id="NEW09722.1"/>
    </source>
</evidence>
<comment type="caution">
    <text evidence="1">The sequence shown here is derived from an EMBL/GenBank/DDBJ whole genome shotgun (WGS) entry which is preliminary data.</text>
</comment>